<evidence type="ECO:0000256" key="3">
    <source>
        <dbReference type="ARBA" id="ARBA00022729"/>
    </source>
</evidence>
<proteinExistence type="predicted"/>
<dbReference type="InterPro" id="IPR039331">
    <property type="entry name" value="PAPs-like"/>
</dbReference>
<accession>A0ABD1H1L4</accession>
<dbReference type="GO" id="GO:0003993">
    <property type="term" value="F:acid phosphatase activity"/>
    <property type="evidence" value="ECO:0007669"/>
    <property type="project" value="UniProtKB-EC"/>
</dbReference>
<dbReference type="PANTHER" id="PTHR22953">
    <property type="entry name" value="ACID PHOSPHATASE RELATED"/>
    <property type="match status" value="1"/>
</dbReference>
<evidence type="ECO:0000256" key="2">
    <source>
        <dbReference type="ARBA" id="ARBA00012646"/>
    </source>
</evidence>
<dbReference type="Proteomes" id="UP001567538">
    <property type="component" value="Unassembled WGS sequence"/>
</dbReference>
<dbReference type="SUPFAM" id="SSF56300">
    <property type="entry name" value="Metallo-dependent phosphatases"/>
    <property type="match status" value="1"/>
</dbReference>
<evidence type="ECO:0000259" key="4">
    <source>
        <dbReference type="Pfam" id="PF00149"/>
    </source>
</evidence>
<evidence type="ECO:0000313" key="6">
    <source>
        <dbReference type="Proteomes" id="UP001567538"/>
    </source>
</evidence>
<dbReference type="EMBL" id="JBEAFC010000007">
    <property type="protein sequence ID" value="KAL1549303.1"/>
    <property type="molecule type" value="Genomic_DNA"/>
</dbReference>
<keyword evidence="3" id="KW-0732">Signal</keyword>
<comment type="caution">
    <text evidence="5">The sequence shown here is derived from an EMBL/GenBank/DDBJ whole genome shotgun (WGS) entry which is preliminary data.</text>
</comment>
<dbReference type="PANTHER" id="PTHR22953:SF153">
    <property type="entry name" value="PURPLE ACID PHOSPHATASE"/>
    <property type="match status" value="1"/>
</dbReference>
<gene>
    <name evidence="5" type="primary">PAP20</name>
    <name evidence="5" type="ORF">AAHA92_17426</name>
</gene>
<dbReference type="InterPro" id="IPR029052">
    <property type="entry name" value="Metallo-depent_PP-like"/>
</dbReference>
<evidence type="ECO:0000256" key="1">
    <source>
        <dbReference type="ARBA" id="ARBA00000032"/>
    </source>
</evidence>
<keyword evidence="6" id="KW-1185">Reference proteome</keyword>
<organism evidence="5 6">
    <name type="scientific">Salvia divinorum</name>
    <name type="common">Maria pastora</name>
    <name type="synonym">Diviner's sage</name>
    <dbReference type="NCBI Taxonomy" id="28513"/>
    <lineage>
        <taxon>Eukaryota</taxon>
        <taxon>Viridiplantae</taxon>
        <taxon>Streptophyta</taxon>
        <taxon>Embryophyta</taxon>
        <taxon>Tracheophyta</taxon>
        <taxon>Spermatophyta</taxon>
        <taxon>Magnoliopsida</taxon>
        <taxon>eudicotyledons</taxon>
        <taxon>Gunneridae</taxon>
        <taxon>Pentapetalae</taxon>
        <taxon>asterids</taxon>
        <taxon>lamiids</taxon>
        <taxon>Lamiales</taxon>
        <taxon>Lamiaceae</taxon>
        <taxon>Nepetoideae</taxon>
        <taxon>Mentheae</taxon>
        <taxon>Salviinae</taxon>
        <taxon>Salvia</taxon>
        <taxon>Salvia subgen. Calosphace</taxon>
    </lineage>
</organism>
<dbReference type="Pfam" id="PF00149">
    <property type="entry name" value="Metallophos"/>
    <property type="match status" value="1"/>
</dbReference>
<dbReference type="EC" id="3.1.3.2" evidence="2"/>
<sequence>MLLHPTPFTSYNARWLMPYKECASPSNLFYSFEVAGVHVIMLGSYADFLPGSDQYRWLQADLRKVDRKRTPWLVVALHAPWYNCNYVHQQEYESLGMMKAMEGLLFGARVDIVFAGHVHAYVRFVRVYKDKPNEYGHWRTQ</sequence>
<name>A0ABD1H1L4_SALDI</name>
<reference evidence="5 6" key="1">
    <citation type="submission" date="2024-06" db="EMBL/GenBank/DDBJ databases">
        <title>A chromosome level genome sequence of Diviner's sage (Salvia divinorum).</title>
        <authorList>
            <person name="Ford S.A."/>
            <person name="Ro D.-K."/>
            <person name="Ness R.W."/>
            <person name="Phillips M.A."/>
        </authorList>
    </citation>
    <scope>NUCLEOTIDE SEQUENCE [LARGE SCALE GENOMIC DNA]</scope>
    <source>
        <strain evidence="5">SAF-2024a</strain>
        <tissue evidence="5">Leaf</tissue>
    </source>
</reference>
<protein>
    <recommendedName>
        <fullName evidence="2">acid phosphatase</fullName>
        <ecNumber evidence="2">3.1.3.2</ecNumber>
    </recommendedName>
</protein>
<comment type="catalytic activity">
    <reaction evidence="1">
        <text>a phosphate monoester + H2O = an alcohol + phosphate</text>
        <dbReference type="Rhea" id="RHEA:15017"/>
        <dbReference type="ChEBI" id="CHEBI:15377"/>
        <dbReference type="ChEBI" id="CHEBI:30879"/>
        <dbReference type="ChEBI" id="CHEBI:43474"/>
        <dbReference type="ChEBI" id="CHEBI:67140"/>
        <dbReference type="EC" id="3.1.3.2"/>
    </reaction>
</comment>
<evidence type="ECO:0000313" key="5">
    <source>
        <dbReference type="EMBL" id="KAL1549303.1"/>
    </source>
</evidence>
<dbReference type="AlphaFoldDB" id="A0ABD1H1L4"/>
<dbReference type="Gene3D" id="3.60.21.10">
    <property type="match status" value="1"/>
</dbReference>
<feature type="domain" description="Calcineurin-like phosphoesterase" evidence="4">
    <location>
        <begin position="14"/>
        <end position="121"/>
    </location>
</feature>
<dbReference type="InterPro" id="IPR004843">
    <property type="entry name" value="Calcineurin-like_PHP"/>
</dbReference>